<dbReference type="GO" id="GO:0042742">
    <property type="term" value="P:defense response to bacterium"/>
    <property type="evidence" value="ECO:0007669"/>
    <property type="project" value="UniProtKB-KW"/>
</dbReference>
<dbReference type="AlphaFoldDB" id="W5U3Z6"/>
<keyword evidence="6" id="KW-0391">Immunity</keyword>
<evidence type="ECO:0000256" key="2">
    <source>
        <dbReference type="ARBA" id="ARBA00007550"/>
    </source>
</evidence>
<dbReference type="GO" id="GO:0045087">
    <property type="term" value="P:innate immune response"/>
    <property type="evidence" value="ECO:0007669"/>
    <property type="project" value="UniProtKB-KW"/>
</dbReference>
<sequence length="166" mass="18174">MYKQIVFALFCFALVSGFEIVQDEEGEEYYLLPLHRVRRASTGVDIRKSSGGGATVSLEHKGTIFENDNHRVDGGAFASKQFKPNGPPTVGGNLQYTHIPSSSTLNLGASHTKHSGTDFSASGTANLWQNRNSRLDAVASYDRHFGGPFGTGRPNYYGGLQFTHRF</sequence>
<keyword evidence="5" id="KW-0399">Innate immunity</keyword>
<dbReference type="InterPro" id="IPR005521">
    <property type="entry name" value="Attacin_C"/>
</dbReference>
<reference evidence="10" key="1">
    <citation type="submission" date="2013-11" db="EMBL/GenBank/DDBJ databases">
        <authorList>
            <person name="Li J."/>
            <person name="Ma J."/>
        </authorList>
    </citation>
    <scope>NUCLEOTIDE SEQUENCE</scope>
</reference>
<evidence type="ECO:0000256" key="3">
    <source>
        <dbReference type="ARBA" id="ARBA00022525"/>
    </source>
</evidence>
<organism evidence="10">
    <name type="scientific">Microdera dzhungarica</name>
    <dbReference type="NCBI Taxonomy" id="302182"/>
    <lineage>
        <taxon>Eukaryota</taxon>
        <taxon>Metazoa</taxon>
        <taxon>Ecdysozoa</taxon>
        <taxon>Arthropoda</taxon>
        <taxon>Hexapoda</taxon>
        <taxon>Insecta</taxon>
        <taxon>Pterygota</taxon>
        <taxon>Neoptera</taxon>
        <taxon>Endopterygota</taxon>
        <taxon>Coleoptera</taxon>
        <taxon>Polyphaga</taxon>
        <taxon>Cucujiformia</taxon>
        <taxon>Tenebrionidae</taxon>
        <taxon>Pimeliinae</taxon>
        <taxon>Microdera</taxon>
    </lineage>
</organism>
<keyword evidence="4" id="KW-0929">Antimicrobial</keyword>
<accession>W5U3Z6</accession>
<comment type="similarity">
    <text evidence="2">Belongs to the attacin/sarcotoxin-2 family.</text>
</comment>
<dbReference type="GO" id="GO:0005576">
    <property type="term" value="C:extracellular region"/>
    <property type="evidence" value="ECO:0007669"/>
    <property type="project" value="UniProtKB-SubCell"/>
</dbReference>
<name>W5U3Z6_9CUCU</name>
<dbReference type="Pfam" id="PF03769">
    <property type="entry name" value="Attacin_C"/>
    <property type="match status" value="1"/>
</dbReference>
<dbReference type="TCDB" id="1.C.115.1.4">
    <property type="family name" value="the membrane-permeabilizing peptide, atticin (atticin) family"/>
</dbReference>
<evidence type="ECO:0000256" key="8">
    <source>
        <dbReference type="SAM" id="SignalP"/>
    </source>
</evidence>
<evidence type="ECO:0000313" key="10">
    <source>
        <dbReference type="EMBL" id="AHH34163.1"/>
    </source>
</evidence>
<feature type="signal peptide" evidence="8">
    <location>
        <begin position="1"/>
        <end position="17"/>
    </location>
</feature>
<dbReference type="EMBL" id="KF825557">
    <property type="protein sequence ID" value="AHH34163.1"/>
    <property type="molecule type" value="mRNA"/>
</dbReference>
<evidence type="ECO:0000256" key="7">
    <source>
        <dbReference type="ARBA" id="ARBA00023022"/>
    </source>
</evidence>
<evidence type="ECO:0000256" key="1">
    <source>
        <dbReference type="ARBA" id="ARBA00004613"/>
    </source>
</evidence>
<feature type="chain" id="PRO_5004873994" evidence="8">
    <location>
        <begin position="18"/>
        <end position="166"/>
    </location>
</feature>
<evidence type="ECO:0000256" key="6">
    <source>
        <dbReference type="ARBA" id="ARBA00022859"/>
    </source>
</evidence>
<keyword evidence="8" id="KW-0732">Signal</keyword>
<proteinExistence type="evidence at transcript level"/>
<evidence type="ECO:0000259" key="9">
    <source>
        <dbReference type="Pfam" id="PF03769"/>
    </source>
</evidence>
<protein>
    <submittedName>
        <fullName evidence="10">Attacin 2</fullName>
    </submittedName>
</protein>
<keyword evidence="7" id="KW-0044">Antibiotic</keyword>
<keyword evidence="3" id="KW-0964">Secreted</keyword>
<feature type="domain" description="Attacin C-terminal" evidence="9">
    <location>
        <begin position="52"/>
        <end position="166"/>
    </location>
</feature>
<evidence type="ECO:0000256" key="5">
    <source>
        <dbReference type="ARBA" id="ARBA00022588"/>
    </source>
</evidence>
<evidence type="ECO:0000256" key="4">
    <source>
        <dbReference type="ARBA" id="ARBA00022529"/>
    </source>
</evidence>
<comment type="subcellular location">
    <subcellularLocation>
        <location evidence="1">Secreted</location>
    </subcellularLocation>
</comment>